<organism evidence="1 2">
    <name type="scientific">Acetobacter orientalis</name>
    <dbReference type="NCBI Taxonomy" id="146474"/>
    <lineage>
        <taxon>Bacteria</taxon>
        <taxon>Pseudomonadati</taxon>
        <taxon>Pseudomonadota</taxon>
        <taxon>Alphaproteobacteria</taxon>
        <taxon>Acetobacterales</taxon>
        <taxon>Acetobacteraceae</taxon>
        <taxon>Acetobacter</taxon>
    </lineage>
</organism>
<name>A0A2Z5ZIL8_9PROT</name>
<gene>
    <name evidence="1" type="ORF">AcetOrient_orf03071</name>
</gene>
<dbReference type="Proteomes" id="UP000270034">
    <property type="component" value="Chromosome"/>
</dbReference>
<proteinExistence type="predicted"/>
<accession>A0A2Z5ZIL8</accession>
<evidence type="ECO:0000313" key="1">
    <source>
        <dbReference type="EMBL" id="BBC80408.1"/>
    </source>
</evidence>
<dbReference type="AlphaFoldDB" id="A0A2Z5ZIL8"/>
<protein>
    <submittedName>
        <fullName evidence="1">Uncharacterized protein</fullName>
    </submittedName>
</protein>
<reference evidence="1 2" key="1">
    <citation type="submission" date="2018-02" db="EMBL/GenBank/DDBJ databases">
        <title>Acetobacter orientalis genome.</title>
        <authorList>
            <person name="Nakashima N."/>
            <person name="Tamura T."/>
        </authorList>
    </citation>
    <scope>NUCLEOTIDE SEQUENCE [LARGE SCALE GENOMIC DNA]</scope>
    <source>
        <strain evidence="1 2">FAN1</strain>
    </source>
</reference>
<dbReference type="EMBL" id="AP018515">
    <property type="protein sequence ID" value="BBC80408.1"/>
    <property type="molecule type" value="Genomic_DNA"/>
</dbReference>
<dbReference type="KEGG" id="aot:AcetOri_orf03071"/>
<evidence type="ECO:0000313" key="2">
    <source>
        <dbReference type="Proteomes" id="UP000270034"/>
    </source>
</evidence>
<sequence length="43" mass="5033">MEALFVISVLVLPVKQSRNKNCHPFYAPCVKLSSHTLFKYFFE</sequence>